<feature type="transmembrane region" description="Helical" evidence="2">
    <location>
        <begin position="252"/>
        <end position="271"/>
    </location>
</feature>
<feature type="transmembrane region" description="Helical" evidence="2">
    <location>
        <begin position="188"/>
        <end position="210"/>
    </location>
</feature>
<dbReference type="Pfam" id="PF20479">
    <property type="entry name" value="TMEM128"/>
    <property type="match status" value="1"/>
</dbReference>
<name>A0A8R1I2S1_CAEJA</name>
<organism evidence="3 4">
    <name type="scientific">Caenorhabditis japonica</name>
    <dbReference type="NCBI Taxonomy" id="281687"/>
    <lineage>
        <taxon>Eukaryota</taxon>
        <taxon>Metazoa</taxon>
        <taxon>Ecdysozoa</taxon>
        <taxon>Nematoda</taxon>
        <taxon>Chromadorea</taxon>
        <taxon>Rhabditida</taxon>
        <taxon>Rhabditina</taxon>
        <taxon>Rhabditomorpha</taxon>
        <taxon>Rhabditoidea</taxon>
        <taxon>Rhabditidae</taxon>
        <taxon>Peloderinae</taxon>
        <taxon>Caenorhabditis</taxon>
    </lineage>
</organism>
<evidence type="ECO:0000256" key="1">
    <source>
        <dbReference type="SAM" id="MobiDB-lite"/>
    </source>
</evidence>
<evidence type="ECO:0000313" key="3">
    <source>
        <dbReference type="EnsemblMetazoa" id="CJA12869b.1"/>
    </source>
</evidence>
<keyword evidence="2" id="KW-1133">Transmembrane helix</keyword>
<sequence length="272" mass="31763">MCEKIDIANKWHMVRPPACPTIRQCCCATGHTTSLRVSSNILRDKSTPVDRHYHKFLLLHLSNSKRENSVSVAVVWRKRKRMRMAGALGMPPFRERLGTGCTKDSKDSGIEVRPKAKRQRNRHRARMQTSSRKKPISSPEEPTDNRNEDAKQNVENTIVIGLWMMVLYVTNLSFGLPFQILWPARINHAAVALSYLLIGIWVLCALYFYLRKRNSEMRWHETYPKTYYFAWVLQVVGFGIFCLATYPQIQRWSFLVSIFYFFFFATISNTFL</sequence>
<dbReference type="Proteomes" id="UP000005237">
    <property type="component" value="Unassembled WGS sequence"/>
</dbReference>
<evidence type="ECO:0000256" key="2">
    <source>
        <dbReference type="SAM" id="Phobius"/>
    </source>
</evidence>
<evidence type="ECO:0000313" key="4">
    <source>
        <dbReference type="Proteomes" id="UP000005237"/>
    </source>
</evidence>
<feature type="transmembrane region" description="Helical" evidence="2">
    <location>
        <begin position="226"/>
        <end position="246"/>
    </location>
</feature>
<feature type="region of interest" description="Disordered" evidence="1">
    <location>
        <begin position="94"/>
        <end position="150"/>
    </location>
</feature>
<keyword evidence="2" id="KW-0812">Transmembrane</keyword>
<feature type="compositionally biased region" description="Basic residues" evidence="1">
    <location>
        <begin position="115"/>
        <end position="135"/>
    </location>
</feature>
<keyword evidence="2" id="KW-0472">Membrane</keyword>
<dbReference type="PANTHER" id="PTHR31134">
    <property type="entry name" value="TRANSMEMBRANE PROTEIN 128"/>
    <property type="match status" value="1"/>
</dbReference>
<reference evidence="3" key="2">
    <citation type="submission" date="2022-06" db="UniProtKB">
        <authorList>
            <consortium name="EnsemblMetazoa"/>
        </authorList>
    </citation>
    <scope>IDENTIFICATION</scope>
    <source>
        <strain evidence="3">DF5081</strain>
    </source>
</reference>
<dbReference type="InterPro" id="IPR033579">
    <property type="entry name" value="TMEM128"/>
</dbReference>
<feature type="transmembrane region" description="Helical" evidence="2">
    <location>
        <begin position="158"/>
        <end position="182"/>
    </location>
</feature>
<feature type="compositionally biased region" description="Basic and acidic residues" evidence="1">
    <location>
        <begin position="94"/>
        <end position="114"/>
    </location>
</feature>
<protein>
    <submittedName>
        <fullName evidence="3">Uncharacterized protein</fullName>
    </submittedName>
</protein>
<dbReference type="PANTHER" id="PTHR31134:SF1">
    <property type="entry name" value="TRANSMEMBRANE PROTEIN 128"/>
    <property type="match status" value="1"/>
</dbReference>
<accession>A0A8R1I2S1</accession>
<dbReference type="AlphaFoldDB" id="A0A8R1I2S1"/>
<keyword evidence="4" id="KW-1185">Reference proteome</keyword>
<reference evidence="4" key="1">
    <citation type="submission" date="2010-08" db="EMBL/GenBank/DDBJ databases">
        <authorList>
            <consortium name="Caenorhabditis japonica Sequencing Consortium"/>
            <person name="Wilson R.K."/>
        </authorList>
    </citation>
    <scope>NUCLEOTIDE SEQUENCE [LARGE SCALE GENOMIC DNA]</scope>
    <source>
        <strain evidence="4">DF5081</strain>
    </source>
</reference>
<dbReference type="EnsemblMetazoa" id="CJA12869b.1">
    <property type="protein sequence ID" value="CJA12869b.1"/>
    <property type="gene ID" value="WBGene00132073"/>
</dbReference>
<proteinExistence type="predicted"/>